<dbReference type="STRING" id="4081.A0A3Q7ENA7"/>
<feature type="compositionally biased region" description="Acidic residues" evidence="23">
    <location>
        <begin position="2659"/>
        <end position="2671"/>
    </location>
</feature>
<keyword evidence="12 22" id="KW-0863">Zinc-finger</keyword>
<evidence type="ECO:0000256" key="2">
    <source>
        <dbReference type="ARBA" id="ARBA00004123"/>
    </source>
</evidence>
<dbReference type="InterPro" id="IPR006134">
    <property type="entry name" value="DNA-dir_DNA_pol_B_multi_dom"/>
</dbReference>
<keyword evidence="19" id="KW-0539">Nucleus</keyword>
<dbReference type="GO" id="GO:0000724">
    <property type="term" value="P:double-strand break repair via homologous recombination"/>
    <property type="evidence" value="ECO:0000318"/>
    <property type="project" value="GO_Central"/>
</dbReference>
<dbReference type="InterPro" id="IPR023211">
    <property type="entry name" value="DNA_pol_palm_dom_sf"/>
</dbReference>
<keyword evidence="17" id="KW-0238">DNA-binding</keyword>
<evidence type="ECO:0000256" key="9">
    <source>
        <dbReference type="ARBA" id="ARBA00022705"/>
    </source>
</evidence>
<dbReference type="SUPFAM" id="SSF56672">
    <property type="entry name" value="DNA/RNA polymerases"/>
    <property type="match status" value="1"/>
</dbReference>
<dbReference type="Pfam" id="PF00136">
    <property type="entry name" value="DNA_pol_B"/>
    <property type="match status" value="1"/>
</dbReference>
<dbReference type="EC" id="2.7.7.7" evidence="4"/>
<evidence type="ECO:0000256" key="7">
    <source>
        <dbReference type="ARBA" id="ARBA00022679"/>
    </source>
</evidence>
<feature type="region of interest" description="Disordered" evidence="23">
    <location>
        <begin position="2498"/>
        <end position="2813"/>
    </location>
</feature>
<dbReference type="FunFam" id="3.30.420.10:FF:000082">
    <property type="entry name" value="DNA polymerase"/>
    <property type="match status" value="1"/>
</dbReference>
<dbReference type="InterPro" id="IPR017964">
    <property type="entry name" value="DNA-dir_DNA_pol_B_CS"/>
</dbReference>
<dbReference type="GO" id="GO:0006260">
    <property type="term" value="P:DNA replication"/>
    <property type="evidence" value="ECO:0007669"/>
    <property type="project" value="UniProtKB-KW"/>
</dbReference>
<keyword evidence="9" id="KW-0235">DNA replication</keyword>
<dbReference type="Gene3D" id="1.10.287.690">
    <property type="entry name" value="Helix hairpin bin"/>
    <property type="match status" value="1"/>
</dbReference>
<evidence type="ECO:0000256" key="13">
    <source>
        <dbReference type="ARBA" id="ARBA00022833"/>
    </source>
</evidence>
<evidence type="ECO:0000256" key="8">
    <source>
        <dbReference type="ARBA" id="ARBA00022695"/>
    </source>
</evidence>
<evidence type="ECO:0000256" key="1">
    <source>
        <dbReference type="ARBA" id="ARBA00001966"/>
    </source>
</evidence>
<evidence type="ECO:0000256" key="22">
    <source>
        <dbReference type="PROSITE-ProRule" id="PRU00322"/>
    </source>
</evidence>
<feature type="region of interest" description="Disordered" evidence="23">
    <location>
        <begin position="569"/>
        <end position="627"/>
    </location>
</feature>
<dbReference type="InterPro" id="IPR056447">
    <property type="entry name" value="REV3_N"/>
</dbReference>
<evidence type="ECO:0000313" key="26">
    <source>
        <dbReference type="Proteomes" id="UP000004994"/>
    </source>
</evidence>
<evidence type="ECO:0000256" key="16">
    <source>
        <dbReference type="ARBA" id="ARBA00023014"/>
    </source>
</evidence>
<dbReference type="Pfam" id="PF24065">
    <property type="entry name" value="REV3_N"/>
    <property type="match status" value="1"/>
</dbReference>
<dbReference type="InterPro" id="IPR042087">
    <property type="entry name" value="DNA_pol_B_thumb"/>
</dbReference>
<keyword evidence="26" id="KW-1185">Reference proteome</keyword>
<evidence type="ECO:0000256" key="15">
    <source>
        <dbReference type="ARBA" id="ARBA00023004"/>
    </source>
</evidence>
<feature type="compositionally biased region" description="Basic residues" evidence="23">
    <location>
        <begin position="2712"/>
        <end position="2721"/>
    </location>
</feature>
<feature type="compositionally biased region" description="Polar residues" evidence="23">
    <location>
        <begin position="1125"/>
        <end position="1134"/>
    </location>
</feature>
<dbReference type="Gene3D" id="3.30.342.10">
    <property type="entry name" value="DNA Polymerase, chain B, domain 1"/>
    <property type="match status" value="1"/>
</dbReference>
<dbReference type="PANTHER" id="PTHR45812">
    <property type="entry name" value="DNA POLYMERASE ZETA CATALYTIC SUBUNIT"/>
    <property type="match status" value="1"/>
</dbReference>
<feature type="domain" description="RanBP2-type" evidence="24">
    <location>
        <begin position="2412"/>
        <end position="2441"/>
    </location>
</feature>
<keyword evidence="18" id="KW-0234">DNA repair</keyword>
<evidence type="ECO:0000256" key="11">
    <source>
        <dbReference type="ARBA" id="ARBA00022763"/>
    </source>
</evidence>
<dbReference type="PaxDb" id="4081-Solyc01g099220.2.1"/>
<dbReference type="OMA" id="ADDECTH"/>
<dbReference type="GO" id="GO:0003677">
    <property type="term" value="F:DNA binding"/>
    <property type="evidence" value="ECO:0007669"/>
    <property type="project" value="UniProtKB-KW"/>
</dbReference>
<sequence length="2813" mass="315444">MADSQTDSKFFSVRIVSIDYYMTAPLPGFDICYSSFQGGRVNEVPVIRVYGATPGGQKTCLHLHGALPYFYVPCSELFLQSDEKGSECTNALALALEKVLKLKGNAGSKRQHVHGCSLVRARKFYGYHSSEELFLKIYLYPTLPNVGAFCCELIVATGKEALLDTEISFTAFDILGIEGWTIILFFLLSLQFCVPSIQGGAVLDKSLQPHESHIPFLLQFLVDYNLYGMGHLHVSKMKFRNPTPDTFSPRKANCVDRRRPSDMSTSTTAEFQVDLDGESCFNMPIWISSTIPDNWIWKLSSQADPSTDPDIPNIKRQSISELEGDASVDAIMNQQLISYMSLSQTCSQEKMVQSLIPIWEEEFARNGVHEVGLPPDPGKPLRDDVLRTLSHWIGYEEILMGLSNDVKVSSDMLQSVNLSMNDGNIANIGHCGSLNSIREPSRCPEEGLFQGHVLEKRVGTDACPKQLLADQLEATVSMVASQDVKASDQDALRLLNWLASSQAAEDINSDDDLARETILSPLMPATTIDTALEKANVAYENESQQECEDILDSVHDCYFEELDRKTSQSINNDHSCRSSTSTMIPQLDGSNDDPSPISFVNESSETPKRTRTSSQADSWNKATLATSNKHKKEKTGYCSLPIALGQNLNDSHLTPSIHICDERDGRGTFSHMNFNKYPNFLTRSSKESANCEVESGMIVECSTRDLMRLKRSYQAEPSEYGNQVKKVQLGAKGKEDSSFNSESIHDEKEKMPHDFLISRSAITDQPRECHERNPLALQLQVEPGDIKADKSNSPPHDKLPLLCSSMQENASTSQGTKDLSQLPDVENKRSAVYMGGCGCCSCENIDSCVICTKISDPDLCTSIVAPCSRFTSETEEKFPGCGKLLQTNVIGLSQSSASPSCSISTVVGVSADDLELKGMTFIKKPPKVEFTDEPRRNAQSACGTPSYHVNKKNKIRTCDQDRGLDECPPFFEGNCLVKEKISSANCGTSNYVPCQDNLLGVPVHYQNDGSYLYMLTPVYSPPRSESVRRWLSLDYVVSSKMDVVSAPPVYPSTKVCSDHIAESQDSQSTFCDQPLMYSGSEPNPNQLQANKKCQEKNGVQMNPVVPDARIKQDEEIILKCEPSMRGSQDLSQISGPDRKSRLTPLSQTGFRDPASIGCGQQLTILSLEVQAESRGDLRPDPRFDAVRIIVLVFQEDDDFGSDTHVLLHCNGESVQRNLDGVSECKVLTFIEERQVFFHIIKMINSFDPDIFMGWDIQGGSLGFLAERAAYLGIGLLNKISRTPSEGNIASRDSEGGKLSDILSEAVAADPMFHEDAAIIDDEWGRTHASGVHVGGRIVLNIWRLMRGEVKLNLYTLEAVAEAVLRRKFPYIPNKVLTNWFSSGPERARYRCIEYFLERTKLNLQIMNQLDVVNRTSELARIFGIDFFSVLSRGSQYRVESMFLRLAHAQNYVAISPGNQQVASQPAMECIPLVMEPKSGFYADPVVVLDFQSLYPSMIIAYNLCFCTCLGKVTSTNANILGVSSYSPDTNVMHNLKDEILLTPNGVMYMPPRVQKGVLPRLLEEILDTRIMVKTAMKKLAPGQQVLHRIFNARQLALKLIANVTYGYTAAGFSGRMPCAELADSIVQCARRTLESAISFVNTNHRWNAKVIYGDTDSMFVLLEGRSVEEAFRIGHEIASEVTAMNPNPVTLKMEKVYHSCFLLTKKRYVGYSYENVGQSKPVFDAKGIETVRRDTCEAVSKIMERSLRVFFEYRDIEKVKSYLVRQWKKIISGRVSLQDFVFAKEVRLGTYSAQASSLPPAAIVATKAMRVDPRAEPRYAERVPYVVVHGEPGARLADVVVDPLDVLSIDSPYRLNDIYYIKKQIIPALQRVFGLVRADLNQWFSDMPRPGREASGKRHRFTANAHRTRIDYYYLSKHCIICGELTQASSYVCQNCSSNEAIVAAALTGRTSVLERNIQHLAAICRHCGGGDWLIESGVKCTSLACSVFYERRKIQKELQSLSGVTTEAGFYPSEGLAVLLLPFSILSINTTMVLSLLLLRRLSSCRTKPYLFTLSQTKTFSSFSPSDKPSSLSARMSFVFDQIDAIEKERSGFSDVGSSEMELESRKNDGFEGSGGLMSKKVELMHPWPEWIELMERLVQQNYFDHKRKDEDKMIENLGFSLTGVAEDEGFDFTRDWKTAQTAVLNFGKDRFDMLRSLSRQDLQILVGYGCPSTDKKVVFSSKLLRKHVHLDEGDVCSSCNLRSSCERAYLLTNKEDEARTMDVMRVLLTFGFNAINGSVDNESLMKKKSVKTVVRKLLHEIVKLSAVPIDPNLPPPVFKKPPPKVKQPPPPPRKRVGRDDIEMKKGDWLCPNAIVQKTVPIDICKALYGMMCFDINFFPLDGPERCDFMNFAKNTICLQCDANRPKRQLLPGEWECSQCNFLNYRRNVVCFHCECKRPVDDYMVAQQQERLQGSRTQMDKISRRQDVSNAWNFDFDDDESDGADIAAFETADSRKLGEDFPLDRQERRDTSRSNEDGFHKSSRPPKGYETEYPAPGKPGVGFNDFDDEEDDVDSYEIDSNGANRSSKIDFSDIEVNSESEDIDSVDDTLLVGRRNSSPASDAHFRQRHQKGAFRGSEDAEVDFDTDDELPIKTNMRSSQVSYSKPRSRNKGAKSFDSDDDYGLSSDSDDRDFRSQQNKGNKWGSRKEFGRRSSSYSEDEPFSDSESNKGRSFHKNKQRGGKAGQNGRWDSSEVGGDGIRDKRSSFRDNMKRSPRDLRGSSRRSQDNGYNDYRSRGREESYKQQRGRNSNYGDQSDSYLDDERHRRPRINVR</sequence>
<feature type="compositionally biased region" description="Basic and acidic residues" evidence="23">
    <location>
        <begin position="2773"/>
        <end position="2783"/>
    </location>
</feature>
<evidence type="ECO:0000256" key="12">
    <source>
        <dbReference type="ARBA" id="ARBA00022771"/>
    </source>
</evidence>
<evidence type="ECO:0000256" key="21">
    <source>
        <dbReference type="ARBA" id="ARBA00066055"/>
    </source>
</evidence>
<feature type="compositionally biased region" description="Polar residues" evidence="23">
    <location>
        <begin position="2787"/>
        <end position="2798"/>
    </location>
</feature>
<dbReference type="GO" id="GO:0051539">
    <property type="term" value="F:4 iron, 4 sulfur cluster binding"/>
    <property type="evidence" value="ECO:0007669"/>
    <property type="project" value="UniProtKB-KW"/>
</dbReference>
<feature type="compositionally biased region" description="Polar residues" evidence="23">
    <location>
        <begin position="569"/>
        <end position="604"/>
    </location>
</feature>
<dbReference type="InterPro" id="IPR043502">
    <property type="entry name" value="DNA/RNA_pol_sf"/>
</dbReference>
<dbReference type="CDD" id="cd05778">
    <property type="entry name" value="DNA_polB_zeta_exo"/>
    <property type="match status" value="1"/>
</dbReference>
<dbReference type="InterPro" id="IPR025687">
    <property type="entry name" value="Znf-C4pol"/>
</dbReference>
<dbReference type="InterPro" id="IPR012337">
    <property type="entry name" value="RNaseH-like_sf"/>
</dbReference>
<dbReference type="SUPFAM" id="SSF53098">
    <property type="entry name" value="Ribonuclease H-like"/>
    <property type="match status" value="1"/>
</dbReference>
<dbReference type="InParanoid" id="A0A3Q7ENA7"/>
<evidence type="ECO:0000256" key="14">
    <source>
        <dbReference type="ARBA" id="ARBA00022932"/>
    </source>
</evidence>
<keyword evidence="6" id="KW-0004">4Fe-4S</keyword>
<evidence type="ECO:0000256" key="20">
    <source>
        <dbReference type="ARBA" id="ARBA00049244"/>
    </source>
</evidence>
<dbReference type="PROSITE" id="PS00116">
    <property type="entry name" value="DNA_POLYMERASE_B"/>
    <property type="match status" value="1"/>
</dbReference>
<dbReference type="PANTHER" id="PTHR45812:SF1">
    <property type="entry name" value="DNA POLYMERASE ZETA CATALYTIC SUBUNIT"/>
    <property type="match status" value="1"/>
</dbReference>
<dbReference type="Pfam" id="PF14260">
    <property type="entry name" value="zf-C4pol"/>
    <property type="match status" value="1"/>
</dbReference>
<keyword evidence="16" id="KW-0411">Iron-sulfur</keyword>
<evidence type="ECO:0000256" key="17">
    <source>
        <dbReference type="ARBA" id="ARBA00023125"/>
    </source>
</evidence>
<feature type="compositionally biased region" description="Pro residues" evidence="23">
    <location>
        <begin position="2315"/>
        <end position="2333"/>
    </location>
</feature>
<evidence type="ECO:0000256" key="6">
    <source>
        <dbReference type="ARBA" id="ARBA00022485"/>
    </source>
</evidence>
<organism evidence="25">
    <name type="scientific">Solanum lycopersicum</name>
    <name type="common">Tomato</name>
    <name type="synonym">Lycopersicon esculentum</name>
    <dbReference type="NCBI Taxonomy" id="4081"/>
    <lineage>
        <taxon>Eukaryota</taxon>
        <taxon>Viridiplantae</taxon>
        <taxon>Streptophyta</taxon>
        <taxon>Embryophyta</taxon>
        <taxon>Tracheophyta</taxon>
        <taxon>Spermatophyta</taxon>
        <taxon>Magnoliopsida</taxon>
        <taxon>eudicotyledons</taxon>
        <taxon>Gunneridae</taxon>
        <taxon>Pentapetalae</taxon>
        <taxon>asterids</taxon>
        <taxon>lamiids</taxon>
        <taxon>Solanales</taxon>
        <taxon>Solanaceae</taxon>
        <taxon>Solanoideae</taxon>
        <taxon>Solaneae</taxon>
        <taxon>Solanum</taxon>
        <taxon>Solanum subgen. Lycopersicon</taxon>
    </lineage>
</organism>
<dbReference type="FunFam" id="1.10.287.690:FF:000002">
    <property type="entry name" value="DNA polymerase zeta"/>
    <property type="match status" value="1"/>
</dbReference>
<keyword evidence="13" id="KW-0862">Zinc</keyword>
<evidence type="ECO:0000256" key="18">
    <source>
        <dbReference type="ARBA" id="ARBA00023204"/>
    </source>
</evidence>
<dbReference type="GO" id="GO:0005634">
    <property type="term" value="C:nucleus"/>
    <property type="evidence" value="ECO:0000318"/>
    <property type="project" value="GO_Central"/>
</dbReference>
<dbReference type="GO" id="GO:0000166">
    <property type="term" value="F:nucleotide binding"/>
    <property type="evidence" value="ECO:0007669"/>
    <property type="project" value="InterPro"/>
</dbReference>
<dbReference type="InterPro" id="IPR030559">
    <property type="entry name" value="PolZ_Rev3"/>
</dbReference>
<dbReference type="FunFam" id="1.10.132.60:FF:000007">
    <property type="entry name" value="DNA polymerase"/>
    <property type="match status" value="1"/>
</dbReference>
<keyword evidence="7" id="KW-0808">Transferase</keyword>
<dbReference type="SMART" id="SM00547">
    <property type="entry name" value="ZnF_RBZ"/>
    <property type="match status" value="2"/>
</dbReference>
<dbReference type="InterPro" id="IPR006172">
    <property type="entry name" value="DNA-dir_DNA_pol_B"/>
</dbReference>
<dbReference type="FunCoup" id="A0A3Q7ENA7">
    <property type="interactions" value="2757"/>
</dbReference>
<dbReference type="InterPro" id="IPR056435">
    <property type="entry name" value="DPOD/Z_N"/>
</dbReference>
<dbReference type="Gene3D" id="4.10.1060.10">
    <property type="entry name" value="Zinc finger, RanBP2-type"/>
    <property type="match status" value="2"/>
</dbReference>
<dbReference type="EnsemblPlants" id="Solyc01g099220.3.1">
    <property type="protein sequence ID" value="Solyc01g099220.3.1"/>
    <property type="gene ID" value="Solyc01g099220.3"/>
</dbReference>
<dbReference type="Proteomes" id="UP000004994">
    <property type="component" value="Chromosome 1"/>
</dbReference>
<dbReference type="Gramene" id="Solyc01g099220.3.1">
    <property type="protein sequence ID" value="Solyc01g099220.3.1"/>
    <property type="gene ID" value="Solyc01g099220.3"/>
</dbReference>
<dbReference type="GO" id="GO:0008270">
    <property type="term" value="F:zinc ion binding"/>
    <property type="evidence" value="ECO:0007669"/>
    <property type="project" value="UniProtKB-KW"/>
</dbReference>
<feature type="compositionally biased region" description="Acidic residues" evidence="23">
    <location>
        <begin position="2573"/>
        <end position="2588"/>
    </location>
</feature>
<feature type="compositionally biased region" description="Acidic residues" evidence="23">
    <location>
        <begin position="2620"/>
        <end position="2630"/>
    </location>
</feature>
<keyword evidence="10" id="KW-0479">Metal-binding</keyword>
<evidence type="ECO:0000256" key="10">
    <source>
        <dbReference type="ARBA" id="ARBA00022723"/>
    </source>
</evidence>
<dbReference type="Gene3D" id="3.30.420.10">
    <property type="entry name" value="Ribonuclease H-like superfamily/Ribonuclease H"/>
    <property type="match status" value="1"/>
</dbReference>
<keyword evidence="8" id="KW-0548">Nucleotidyltransferase</keyword>
<evidence type="ECO:0000259" key="24">
    <source>
        <dbReference type="PROSITE" id="PS50199"/>
    </source>
</evidence>
<comment type="catalytic activity">
    <reaction evidence="20">
        <text>DNA(n) + a 2'-deoxyribonucleoside 5'-triphosphate = DNA(n+1) + diphosphate</text>
        <dbReference type="Rhea" id="RHEA:22508"/>
        <dbReference type="Rhea" id="RHEA-COMP:17339"/>
        <dbReference type="Rhea" id="RHEA-COMP:17340"/>
        <dbReference type="ChEBI" id="CHEBI:33019"/>
        <dbReference type="ChEBI" id="CHEBI:61560"/>
        <dbReference type="ChEBI" id="CHEBI:173112"/>
        <dbReference type="EC" id="2.7.7.7"/>
    </reaction>
</comment>
<dbReference type="InterPro" id="IPR036397">
    <property type="entry name" value="RNaseH_sf"/>
</dbReference>
<dbReference type="PROSITE" id="PS50199">
    <property type="entry name" value="ZF_RANBP2_2"/>
    <property type="match status" value="1"/>
</dbReference>
<feature type="compositionally biased region" description="Basic and acidic residues" evidence="23">
    <location>
        <begin position="732"/>
        <end position="748"/>
    </location>
</feature>
<feature type="compositionally biased region" description="Basic and acidic residues" evidence="23">
    <location>
        <begin position="2739"/>
        <end position="2766"/>
    </location>
</feature>
<proteinExistence type="inferred from homology"/>
<dbReference type="GO" id="GO:0042276">
    <property type="term" value="P:error-prone translesion synthesis"/>
    <property type="evidence" value="ECO:0000318"/>
    <property type="project" value="GO_Central"/>
</dbReference>
<dbReference type="GO" id="GO:0003887">
    <property type="term" value="F:DNA-directed DNA polymerase activity"/>
    <property type="evidence" value="ECO:0000318"/>
    <property type="project" value="GO_Central"/>
</dbReference>
<comment type="subunit">
    <text evidence="21">Forms DNA polymerase zeta with REV7.</text>
</comment>
<dbReference type="Pfam" id="PF03104">
    <property type="entry name" value="DNA_pol_B_exo1"/>
    <property type="match status" value="1"/>
</dbReference>
<evidence type="ECO:0000256" key="5">
    <source>
        <dbReference type="ARBA" id="ARBA00021589"/>
    </source>
</evidence>
<dbReference type="Gene3D" id="3.90.1600.10">
    <property type="entry name" value="Palm domain of DNA polymerase"/>
    <property type="match status" value="1"/>
</dbReference>
<keyword evidence="14" id="KW-0239">DNA-directed DNA polymerase</keyword>
<feature type="compositionally biased region" description="Polar residues" evidence="23">
    <location>
        <begin position="612"/>
        <end position="627"/>
    </location>
</feature>
<comment type="similarity">
    <text evidence="3">Belongs to the DNA polymerase type-B family.</text>
</comment>
<feature type="region of interest" description="Disordered" evidence="23">
    <location>
        <begin position="2315"/>
        <end position="2340"/>
    </location>
</feature>
<dbReference type="InterPro" id="IPR001876">
    <property type="entry name" value="Znf_RanBP2"/>
</dbReference>
<dbReference type="GO" id="GO:0016035">
    <property type="term" value="C:zeta DNA polymerase complex"/>
    <property type="evidence" value="ECO:0000318"/>
    <property type="project" value="GO_Central"/>
</dbReference>
<evidence type="ECO:0000256" key="19">
    <source>
        <dbReference type="ARBA" id="ARBA00023242"/>
    </source>
</evidence>
<comment type="subcellular location">
    <subcellularLocation>
        <location evidence="2">Nucleus</location>
    </subcellularLocation>
</comment>
<dbReference type="CDD" id="cd05534">
    <property type="entry name" value="POLBc_zeta"/>
    <property type="match status" value="1"/>
</dbReference>
<reference evidence="25" key="2">
    <citation type="submission" date="2019-01" db="UniProtKB">
        <authorList>
            <consortium name="EnsemblPlants"/>
        </authorList>
    </citation>
    <scope>IDENTIFICATION</scope>
    <source>
        <strain evidence="25">cv. Heinz 1706</strain>
    </source>
</reference>
<dbReference type="Gene3D" id="1.10.132.60">
    <property type="entry name" value="DNA polymerase family B, C-terminal domain"/>
    <property type="match status" value="1"/>
</dbReference>
<feature type="compositionally biased region" description="Basic and acidic residues" evidence="23">
    <location>
        <begin position="2498"/>
        <end position="2521"/>
    </location>
</feature>
<evidence type="ECO:0000313" key="25">
    <source>
        <dbReference type="EnsemblPlants" id="Solyc01g099220.3.1"/>
    </source>
</evidence>
<evidence type="ECO:0000256" key="3">
    <source>
        <dbReference type="ARBA" id="ARBA00005755"/>
    </source>
</evidence>
<feature type="compositionally biased region" description="Acidic residues" evidence="23">
    <location>
        <begin position="2546"/>
        <end position="2558"/>
    </location>
</feature>
<feature type="region of interest" description="Disordered" evidence="23">
    <location>
        <begin position="1125"/>
        <end position="1154"/>
    </location>
</feature>
<evidence type="ECO:0000256" key="23">
    <source>
        <dbReference type="SAM" id="MobiDB-lite"/>
    </source>
</evidence>
<dbReference type="SMART" id="SM00486">
    <property type="entry name" value="POLBc"/>
    <property type="match status" value="1"/>
</dbReference>
<feature type="compositionally biased region" description="Polar residues" evidence="23">
    <location>
        <begin position="2636"/>
        <end position="2646"/>
    </location>
</feature>
<dbReference type="PRINTS" id="PR00106">
    <property type="entry name" value="DNAPOLB"/>
</dbReference>
<name>A0A3Q7ENA7_SOLLC</name>
<keyword evidence="15" id="KW-0408">Iron</keyword>
<comment type="cofactor">
    <cofactor evidence="1">
        <name>[4Fe-4S] cluster</name>
        <dbReference type="ChEBI" id="CHEBI:49883"/>
    </cofactor>
</comment>
<dbReference type="PROSITE" id="PS01358">
    <property type="entry name" value="ZF_RANBP2_1"/>
    <property type="match status" value="1"/>
</dbReference>
<keyword evidence="11" id="KW-0227">DNA damage</keyword>
<evidence type="ECO:0000256" key="4">
    <source>
        <dbReference type="ARBA" id="ARBA00012417"/>
    </source>
</evidence>
<feature type="region of interest" description="Disordered" evidence="23">
    <location>
        <begin position="729"/>
        <end position="748"/>
    </location>
</feature>
<reference evidence="25" key="1">
    <citation type="journal article" date="2012" name="Nature">
        <title>The tomato genome sequence provides insights into fleshy fruit evolution.</title>
        <authorList>
            <consortium name="Tomato Genome Consortium"/>
        </authorList>
    </citation>
    <scope>NUCLEOTIDE SEQUENCE [LARGE SCALE GENOMIC DNA]</scope>
    <source>
        <strain evidence="25">cv. Heinz 1706</strain>
    </source>
</reference>
<dbReference type="InterPro" id="IPR006133">
    <property type="entry name" value="DNA-dir_DNA_pol_B_exonuc"/>
</dbReference>
<accession>A0A3Q7ENA7</accession>
<dbReference type="Pfam" id="PF24055">
    <property type="entry name" value="POL3_N"/>
    <property type="match status" value="1"/>
</dbReference>
<protein>
    <recommendedName>
        <fullName evidence="5">DNA polymerase zeta catalytic subunit</fullName>
        <ecNumber evidence="4">2.7.7.7</ecNumber>
    </recommendedName>
</protein>